<name>A0A098DG19_GIBZE</name>
<evidence type="ECO:0000256" key="1">
    <source>
        <dbReference type="SAM" id="Phobius"/>
    </source>
</evidence>
<gene>
    <name evidence="2" type="ORF">FGRAMPH1_01T11195</name>
</gene>
<dbReference type="AlphaFoldDB" id="A0A098DG19"/>
<reference evidence="2 4" key="3">
    <citation type="journal article" date="2015" name="BMC Genomics">
        <title>The completed genome sequence of the pathogenic ascomycete fungus Fusarium graminearum.</title>
        <authorList>
            <person name="King R."/>
            <person name="Urban M."/>
            <person name="Hammond-Kosack M.C."/>
            <person name="Hassani-Pak K."/>
            <person name="Hammond-Kosack K.E."/>
        </authorList>
    </citation>
    <scope>NUCLEOTIDE SEQUENCE [LARGE SCALE GENOMIC DNA]</scope>
    <source>
        <strain evidence="4">ATCC MYA-4620 / CBS 123657 / FGSC 9075 / NRRL 31084 / PH-1</strain>
        <strain evidence="2">PH-1</strain>
    </source>
</reference>
<feature type="transmembrane region" description="Helical" evidence="1">
    <location>
        <begin position="171"/>
        <end position="190"/>
    </location>
</feature>
<evidence type="ECO:0000313" key="2">
    <source>
        <dbReference type="EMBL" id="CEF77400.1"/>
    </source>
</evidence>
<evidence type="ECO:0000313" key="3">
    <source>
        <dbReference type="EnsemblFungi" id="CEF77400"/>
    </source>
</evidence>
<dbReference type="InParanoid" id="A0A098DG19"/>
<reference evidence="3" key="4">
    <citation type="submission" date="2017-01" db="UniProtKB">
        <authorList>
            <consortium name="EnsemblFungi"/>
        </authorList>
    </citation>
    <scope>IDENTIFICATION</scope>
    <source>
        <strain evidence="3">PH-1 / ATCC MYA-4620 / FGSC 9075 / NRRL 31084</strain>
    </source>
</reference>
<dbReference type="Proteomes" id="UP000070720">
    <property type="component" value="Chromosome 2"/>
</dbReference>
<keyword evidence="1" id="KW-0472">Membrane</keyword>
<sequence length="198" mass="22100">MHVFAHPKNRGRVLVLRAYLLMYHLSTNPELLAQTGGAAGAPVYDHDSIANWPIISQNLPCSPMRTGRLSNVSTKMGEPGQTTGTVLAATAIETNDLQVVVIWRSEPLGVSDLSTHMTRVSCSNREHRSGQTLTSHISKDTRLDDRACHKWCRNDIRDKKKKSKTSRLNEHIWSIITVTFLIIAGCLFLNNRSNHHAP</sequence>
<proteinExistence type="predicted"/>
<keyword evidence="1" id="KW-1133">Transmembrane helix</keyword>
<reference evidence="3 4" key="1">
    <citation type="journal article" date="2007" name="Science">
        <title>The Fusarium graminearum genome reveals a link between localized polymorphism and pathogen specialization.</title>
        <authorList>
            <person name="Cuomo C.A."/>
            <person name="Gueldener U."/>
            <person name="Xu J.-R."/>
            <person name="Trail F."/>
            <person name="Turgeon B.G."/>
            <person name="Di Pietro A."/>
            <person name="Walton J.D."/>
            <person name="Ma L.-J."/>
            <person name="Baker S.E."/>
            <person name="Rep M."/>
            <person name="Adam G."/>
            <person name="Antoniw J."/>
            <person name="Baldwin T."/>
            <person name="Calvo S.E."/>
            <person name="Chang Y.-L."/>
            <person name="DeCaprio D."/>
            <person name="Gale L.R."/>
            <person name="Gnerre S."/>
            <person name="Goswami R.S."/>
            <person name="Hammond-Kosack K."/>
            <person name="Harris L.J."/>
            <person name="Hilburn K."/>
            <person name="Kennell J.C."/>
            <person name="Kroken S."/>
            <person name="Magnuson J.K."/>
            <person name="Mannhaupt G."/>
            <person name="Mauceli E.W."/>
            <person name="Mewes H.-W."/>
            <person name="Mitterbauer R."/>
            <person name="Muehlbauer G."/>
            <person name="Muensterkoetter M."/>
            <person name="Nelson D."/>
            <person name="O'Donnell K."/>
            <person name="Ouellet T."/>
            <person name="Qi W."/>
            <person name="Quesneville H."/>
            <person name="Roncero M.I.G."/>
            <person name="Seong K.-Y."/>
            <person name="Tetko I.V."/>
            <person name="Urban M."/>
            <person name="Waalwijk C."/>
            <person name="Ward T.J."/>
            <person name="Yao J."/>
            <person name="Birren B.W."/>
            <person name="Kistler H.C."/>
        </authorList>
    </citation>
    <scope>NUCLEOTIDE SEQUENCE [LARGE SCALE GENOMIC DNA]</scope>
    <source>
        <strain evidence="4">ATCC MYA-4620 / CBS 123657 / FGSC 9075 / NRRL 31084 / PH-1</strain>
        <strain evidence="3">PH-1 / ATCC MYA-4620 / FGSC 9075 / NRRL 31084</strain>
    </source>
</reference>
<dbReference type="EnsemblFungi" id="CEF77400">
    <property type="protein sequence ID" value="CEF77400"/>
    <property type="gene ID" value="FGRRES_13267_M"/>
</dbReference>
<accession>A0A098DG19</accession>
<dbReference type="EMBL" id="HG970333">
    <property type="protein sequence ID" value="CEF77400.1"/>
    <property type="molecule type" value="Genomic_DNA"/>
</dbReference>
<keyword evidence="4" id="KW-1185">Reference proteome</keyword>
<evidence type="ECO:0000313" key="4">
    <source>
        <dbReference type="Proteomes" id="UP000070720"/>
    </source>
</evidence>
<protein>
    <submittedName>
        <fullName evidence="2">Chromosome 2, complete genome</fullName>
    </submittedName>
</protein>
<dbReference type="VEuPathDB" id="FungiDB:FGRAMPH1_01G11195"/>
<organism evidence="2 4">
    <name type="scientific">Gibberella zeae (strain ATCC MYA-4620 / CBS 123657 / FGSC 9075 / NRRL 31084 / PH-1)</name>
    <name type="common">Wheat head blight fungus</name>
    <name type="synonym">Fusarium graminearum</name>
    <dbReference type="NCBI Taxonomy" id="229533"/>
    <lineage>
        <taxon>Eukaryota</taxon>
        <taxon>Fungi</taxon>
        <taxon>Dikarya</taxon>
        <taxon>Ascomycota</taxon>
        <taxon>Pezizomycotina</taxon>
        <taxon>Sordariomycetes</taxon>
        <taxon>Hypocreomycetidae</taxon>
        <taxon>Hypocreales</taxon>
        <taxon>Nectriaceae</taxon>
        <taxon>Fusarium</taxon>
    </lineage>
</organism>
<keyword evidence="1" id="KW-0812">Transmembrane</keyword>
<accession>A0A0E0S1M5</accession>
<reference evidence="3 4" key="2">
    <citation type="journal article" date="2010" name="Nature">
        <title>Comparative genomics reveals mobile pathogenicity chromosomes in Fusarium.</title>
        <authorList>
            <person name="Ma L.J."/>
            <person name="van der Does H.C."/>
            <person name="Borkovich K.A."/>
            <person name="Coleman J.J."/>
            <person name="Daboussi M.J."/>
            <person name="Di Pietro A."/>
            <person name="Dufresne M."/>
            <person name="Freitag M."/>
            <person name="Grabherr M."/>
            <person name="Henrissat B."/>
            <person name="Houterman P.M."/>
            <person name="Kang S."/>
            <person name="Shim W.B."/>
            <person name="Woloshuk C."/>
            <person name="Xie X."/>
            <person name="Xu J.R."/>
            <person name="Antoniw J."/>
            <person name="Baker S.E."/>
            <person name="Bluhm B.H."/>
            <person name="Breakspear A."/>
            <person name="Brown D.W."/>
            <person name="Butchko R.A."/>
            <person name="Chapman S."/>
            <person name="Coulson R."/>
            <person name="Coutinho P.M."/>
            <person name="Danchin E.G."/>
            <person name="Diener A."/>
            <person name="Gale L.R."/>
            <person name="Gardiner D.M."/>
            <person name="Goff S."/>
            <person name="Hammond-Kosack K.E."/>
            <person name="Hilburn K."/>
            <person name="Hua-Van A."/>
            <person name="Jonkers W."/>
            <person name="Kazan K."/>
            <person name="Kodira C.D."/>
            <person name="Koehrsen M."/>
            <person name="Kumar L."/>
            <person name="Lee Y.H."/>
            <person name="Li L."/>
            <person name="Manners J.M."/>
            <person name="Miranda-Saavedra D."/>
            <person name="Mukherjee M."/>
            <person name="Park G."/>
            <person name="Park J."/>
            <person name="Park S.Y."/>
            <person name="Proctor R.H."/>
            <person name="Regev A."/>
            <person name="Ruiz-Roldan M.C."/>
            <person name="Sain D."/>
            <person name="Sakthikumar S."/>
            <person name="Sykes S."/>
            <person name="Schwartz D.C."/>
            <person name="Turgeon B.G."/>
            <person name="Wapinski I."/>
            <person name="Yoder O."/>
            <person name="Young S."/>
            <person name="Zeng Q."/>
            <person name="Zhou S."/>
            <person name="Galagan J."/>
            <person name="Cuomo C.A."/>
            <person name="Kistler H.C."/>
            <person name="Rep M."/>
        </authorList>
    </citation>
    <scope>GENOME REANNOTATION</scope>
    <source>
        <strain evidence="4">ATCC MYA-4620 / CBS 123657 / FGSC 9075 / NRRL 31084 / PH-1</strain>
        <strain evidence="3">PH-1 / ATCC MYA-4620 / FGSC 9075 / NRRL 31084</strain>
    </source>
</reference>